<reference evidence="1" key="1">
    <citation type="submission" date="2020-06" db="EMBL/GenBank/DDBJ databases">
        <authorList>
            <person name="Li T."/>
            <person name="Hu X."/>
            <person name="Zhang T."/>
            <person name="Song X."/>
            <person name="Zhang H."/>
            <person name="Dai N."/>
            <person name="Sheng W."/>
            <person name="Hou X."/>
            <person name="Wei L."/>
        </authorList>
    </citation>
    <scope>NUCLEOTIDE SEQUENCE</scope>
    <source>
        <strain evidence="1">G02</strain>
        <tissue evidence="1">Leaf</tissue>
    </source>
</reference>
<dbReference type="AlphaFoldDB" id="A0AAW2K546"/>
<proteinExistence type="predicted"/>
<gene>
    <name evidence="1" type="ORF">Sradi_6471700</name>
</gene>
<reference evidence="1" key="2">
    <citation type="journal article" date="2024" name="Plant">
        <title>Genomic evolution and insights into agronomic trait innovations of Sesamum species.</title>
        <authorList>
            <person name="Miao H."/>
            <person name="Wang L."/>
            <person name="Qu L."/>
            <person name="Liu H."/>
            <person name="Sun Y."/>
            <person name="Le M."/>
            <person name="Wang Q."/>
            <person name="Wei S."/>
            <person name="Zheng Y."/>
            <person name="Lin W."/>
            <person name="Duan Y."/>
            <person name="Cao H."/>
            <person name="Xiong S."/>
            <person name="Wang X."/>
            <person name="Wei L."/>
            <person name="Li C."/>
            <person name="Ma Q."/>
            <person name="Ju M."/>
            <person name="Zhao R."/>
            <person name="Li G."/>
            <person name="Mu C."/>
            <person name="Tian Q."/>
            <person name="Mei H."/>
            <person name="Zhang T."/>
            <person name="Gao T."/>
            <person name="Zhang H."/>
        </authorList>
    </citation>
    <scope>NUCLEOTIDE SEQUENCE</scope>
    <source>
        <strain evidence="1">G02</strain>
    </source>
</reference>
<dbReference type="EMBL" id="JACGWJ010000030">
    <property type="protein sequence ID" value="KAL0301949.1"/>
    <property type="molecule type" value="Genomic_DNA"/>
</dbReference>
<organism evidence="1">
    <name type="scientific">Sesamum radiatum</name>
    <name type="common">Black benniseed</name>
    <dbReference type="NCBI Taxonomy" id="300843"/>
    <lineage>
        <taxon>Eukaryota</taxon>
        <taxon>Viridiplantae</taxon>
        <taxon>Streptophyta</taxon>
        <taxon>Embryophyta</taxon>
        <taxon>Tracheophyta</taxon>
        <taxon>Spermatophyta</taxon>
        <taxon>Magnoliopsida</taxon>
        <taxon>eudicotyledons</taxon>
        <taxon>Gunneridae</taxon>
        <taxon>Pentapetalae</taxon>
        <taxon>asterids</taxon>
        <taxon>lamiids</taxon>
        <taxon>Lamiales</taxon>
        <taxon>Pedaliaceae</taxon>
        <taxon>Sesamum</taxon>
    </lineage>
</organism>
<sequence length="73" mass="8184">MEFWIWAPRLICQSTSIGASHPGGNPPDYRLIQQARMLVPNPVQDRGKPLTLLLPPLGGQSDQLVKLLRDFPH</sequence>
<protein>
    <submittedName>
        <fullName evidence="1">Uncharacterized protein</fullName>
    </submittedName>
</protein>
<accession>A0AAW2K546</accession>
<name>A0AAW2K546_SESRA</name>
<comment type="caution">
    <text evidence="1">The sequence shown here is derived from an EMBL/GenBank/DDBJ whole genome shotgun (WGS) entry which is preliminary data.</text>
</comment>
<evidence type="ECO:0000313" key="1">
    <source>
        <dbReference type="EMBL" id="KAL0301949.1"/>
    </source>
</evidence>